<dbReference type="GO" id="GO:0031012">
    <property type="term" value="C:extracellular matrix"/>
    <property type="evidence" value="ECO:0007669"/>
    <property type="project" value="TreeGrafter"/>
</dbReference>
<reference evidence="3 4" key="1">
    <citation type="submission" date="2021-01" db="EMBL/GenBank/DDBJ databases">
        <title>Whole genome shotgun sequence of Catellatospora bangladeshensis NBRC 107357.</title>
        <authorList>
            <person name="Komaki H."/>
            <person name="Tamura T."/>
        </authorList>
    </citation>
    <scope>NUCLEOTIDE SEQUENCE [LARGE SCALE GENOMIC DNA]</scope>
    <source>
        <strain evidence="3 4">NBRC 107357</strain>
    </source>
</reference>
<dbReference type="GO" id="GO:0030198">
    <property type="term" value="P:extracellular matrix organization"/>
    <property type="evidence" value="ECO:0007669"/>
    <property type="project" value="TreeGrafter"/>
</dbReference>
<evidence type="ECO:0000313" key="3">
    <source>
        <dbReference type="EMBL" id="GIF82876.1"/>
    </source>
</evidence>
<evidence type="ECO:0000259" key="2">
    <source>
        <dbReference type="PROSITE" id="PS50213"/>
    </source>
</evidence>
<dbReference type="InterPro" id="IPR036378">
    <property type="entry name" value="FAS1_dom_sf"/>
</dbReference>
<accession>A0A8J3JLJ3</accession>
<dbReference type="PANTHER" id="PTHR10900:SF77">
    <property type="entry name" value="FI19380P1"/>
    <property type="match status" value="1"/>
</dbReference>
<dbReference type="GO" id="GO:0050839">
    <property type="term" value="F:cell adhesion molecule binding"/>
    <property type="evidence" value="ECO:0007669"/>
    <property type="project" value="TreeGrafter"/>
</dbReference>
<dbReference type="PROSITE" id="PS50213">
    <property type="entry name" value="FAS1"/>
    <property type="match status" value="1"/>
</dbReference>
<protein>
    <recommendedName>
        <fullName evidence="2">FAS1 domain-containing protein</fullName>
    </recommendedName>
</protein>
<dbReference type="GO" id="GO:0007155">
    <property type="term" value="P:cell adhesion"/>
    <property type="evidence" value="ECO:0007669"/>
    <property type="project" value="TreeGrafter"/>
</dbReference>
<keyword evidence="4" id="KW-1185">Reference proteome</keyword>
<evidence type="ECO:0000313" key="4">
    <source>
        <dbReference type="Proteomes" id="UP000601223"/>
    </source>
</evidence>
<gene>
    <name evidence="3" type="ORF">Cba03nite_42250</name>
</gene>
<dbReference type="FunFam" id="2.30.180.10:FF:000019">
    <property type="entry name" value="Cell surface lipoprotein"/>
    <property type="match status" value="1"/>
</dbReference>
<dbReference type="EMBL" id="BONF01000025">
    <property type="protein sequence ID" value="GIF82876.1"/>
    <property type="molecule type" value="Genomic_DNA"/>
</dbReference>
<dbReference type="Proteomes" id="UP000601223">
    <property type="component" value="Unassembled WGS sequence"/>
</dbReference>
<feature type="domain" description="FAS1" evidence="2">
    <location>
        <begin position="28"/>
        <end position="157"/>
    </location>
</feature>
<organism evidence="3 4">
    <name type="scientific">Catellatospora bangladeshensis</name>
    <dbReference type="NCBI Taxonomy" id="310355"/>
    <lineage>
        <taxon>Bacteria</taxon>
        <taxon>Bacillati</taxon>
        <taxon>Actinomycetota</taxon>
        <taxon>Actinomycetes</taxon>
        <taxon>Micromonosporales</taxon>
        <taxon>Micromonosporaceae</taxon>
        <taxon>Catellatospora</taxon>
    </lineage>
</organism>
<evidence type="ECO:0000256" key="1">
    <source>
        <dbReference type="ARBA" id="ARBA00022729"/>
    </source>
</evidence>
<dbReference type="InterPro" id="IPR050904">
    <property type="entry name" value="Adhesion/Biosynth-related"/>
</dbReference>
<keyword evidence="1" id="KW-0732">Signal</keyword>
<dbReference type="InterPro" id="IPR000782">
    <property type="entry name" value="FAS1_domain"/>
</dbReference>
<dbReference type="Pfam" id="PF02469">
    <property type="entry name" value="Fasciclin"/>
    <property type="match status" value="1"/>
</dbReference>
<sequence length="161" mass="16589">MPADGEFGPACAALPQGGSPGSLQTMAGQPVADAAAGNPLLSTLVTAVKQGDLVDTLNNAEDVTVFAPTNEAFAKIPKAQLDQVLADKEQLRKLLTYHVVAGRTAPDQLDGSHKTLEGQDLTVTGSGADFTVNDTAKVVCGNVQTRNGTVYVIDSVLMPPS</sequence>
<comment type="caution">
    <text evidence="3">The sequence shown here is derived from an EMBL/GenBank/DDBJ whole genome shotgun (WGS) entry which is preliminary data.</text>
</comment>
<proteinExistence type="predicted"/>
<name>A0A8J3JLJ3_9ACTN</name>
<dbReference type="Gene3D" id="2.30.180.10">
    <property type="entry name" value="FAS1 domain"/>
    <property type="match status" value="1"/>
</dbReference>
<dbReference type="SMART" id="SM00554">
    <property type="entry name" value="FAS1"/>
    <property type="match status" value="1"/>
</dbReference>
<dbReference type="GO" id="GO:0005615">
    <property type="term" value="C:extracellular space"/>
    <property type="evidence" value="ECO:0007669"/>
    <property type="project" value="TreeGrafter"/>
</dbReference>
<dbReference type="AlphaFoldDB" id="A0A8J3JLJ3"/>
<dbReference type="PANTHER" id="PTHR10900">
    <property type="entry name" value="PERIOSTIN-RELATED"/>
    <property type="match status" value="1"/>
</dbReference>
<dbReference type="SUPFAM" id="SSF82153">
    <property type="entry name" value="FAS1 domain"/>
    <property type="match status" value="1"/>
</dbReference>